<dbReference type="AlphaFoldDB" id="A0A812CK60"/>
<dbReference type="InterPro" id="IPR008967">
    <property type="entry name" value="p53-like_TF_DNA-bd_sf"/>
</dbReference>
<dbReference type="SMART" id="SM00454">
    <property type="entry name" value="SAM"/>
    <property type="match status" value="1"/>
</dbReference>
<dbReference type="PANTHER" id="PTHR11447:SF16">
    <property type="entry name" value="P53 PROTEIN LONG FORM VARIANT 1"/>
    <property type="match status" value="1"/>
</dbReference>
<comment type="subcellular location">
    <subcellularLocation>
        <location evidence="1">Nucleus</location>
    </subcellularLocation>
</comment>
<dbReference type="CDD" id="cd08367">
    <property type="entry name" value="P53"/>
    <property type="match status" value="1"/>
</dbReference>
<keyword evidence="7" id="KW-0805">Transcription regulation</keyword>
<evidence type="ECO:0000256" key="12">
    <source>
        <dbReference type="PIRSR" id="PIRSR602117-1"/>
    </source>
</evidence>
<evidence type="ECO:0000256" key="3">
    <source>
        <dbReference type="ARBA" id="ARBA00022703"/>
    </source>
</evidence>
<evidence type="ECO:0000256" key="2">
    <source>
        <dbReference type="ARBA" id="ARBA00006167"/>
    </source>
</evidence>
<dbReference type="Gene3D" id="1.10.150.50">
    <property type="entry name" value="Transcription Factor, Ets-1"/>
    <property type="match status" value="1"/>
</dbReference>
<proteinExistence type="inferred from homology"/>
<keyword evidence="11" id="KW-0539">Nucleus</keyword>
<evidence type="ECO:0000256" key="1">
    <source>
        <dbReference type="ARBA" id="ARBA00004123"/>
    </source>
</evidence>
<evidence type="ECO:0000313" key="18">
    <source>
        <dbReference type="Proteomes" id="UP000597762"/>
    </source>
</evidence>
<gene>
    <name evidence="17" type="ORF">SPHA_37412</name>
</gene>
<dbReference type="InterPro" id="IPR036674">
    <property type="entry name" value="p53_tetramer_sf"/>
</dbReference>
<comment type="cofactor">
    <cofactor evidence="12">
        <name>Zn(2+)</name>
        <dbReference type="ChEBI" id="CHEBI:29105"/>
    </cofactor>
    <text evidence="12">Binds 1 zinc ion per subunit.</text>
</comment>
<feature type="cross-link" description="Glycyl lysine isopeptide (Lys-Gly) (interchain with G-Cter in ubiquitin)" evidence="14">
    <location>
        <position position="349"/>
    </location>
</feature>
<feature type="compositionally biased region" description="Low complexity" evidence="15">
    <location>
        <begin position="469"/>
        <end position="511"/>
    </location>
</feature>
<organism evidence="17 18">
    <name type="scientific">Acanthosepion pharaonis</name>
    <name type="common">Pharaoh cuttlefish</name>
    <name type="synonym">Sepia pharaonis</name>
    <dbReference type="NCBI Taxonomy" id="158019"/>
    <lineage>
        <taxon>Eukaryota</taxon>
        <taxon>Metazoa</taxon>
        <taxon>Spiralia</taxon>
        <taxon>Lophotrochozoa</taxon>
        <taxon>Mollusca</taxon>
        <taxon>Cephalopoda</taxon>
        <taxon>Coleoidea</taxon>
        <taxon>Decapodiformes</taxon>
        <taxon>Sepiida</taxon>
        <taxon>Sepiina</taxon>
        <taxon>Sepiidae</taxon>
        <taxon>Acanthosepion</taxon>
    </lineage>
</organism>
<dbReference type="InterPro" id="IPR001660">
    <property type="entry name" value="SAM"/>
</dbReference>
<keyword evidence="3" id="KW-0053">Apoptosis</keyword>
<dbReference type="CDD" id="cd09503">
    <property type="entry name" value="SAM_tumor-p63_p73"/>
    <property type="match status" value="1"/>
</dbReference>
<evidence type="ECO:0000256" key="14">
    <source>
        <dbReference type="PIRSR" id="PIRSR602117-3"/>
    </source>
</evidence>
<feature type="site" description="Interaction with DNA" evidence="13">
    <location>
        <position position="177"/>
    </location>
</feature>
<dbReference type="Gene3D" id="4.10.170.10">
    <property type="entry name" value="p53-like tetramerisation domain"/>
    <property type="match status" value="1"/>
</dbReference>
<evidence type="ECO:0000256" key="10">
    <source>
        <dbReference type="ARBA" id="ARBA00023163"/>
    </source>
</evidence>
<feature type="binding site" evidence="12">
    <location>
        <position position="233"/>
    </location>
    <ligand>
        <name>Zn(2+)</name>
        <dbReference type="ChEBI" id="CHEBI:29105"/>
    </ligand>
</feature>
<dbReference type="GO" id="GO:0051262">
    <property type="term" value="P:protein tetramerization"/>
    <property type="evidence" value="ECO:0007669"/>
    <property type="project" value="InterPro"/>
</dbReference>
<accession>A0A812CK60</accession>
<dbReference type="SUPFAM" id="SSF49417">
    <property type="entry name" value="p53-like transcription factors"/>
    <property type="match status" value="1"/>
</dbReference>
<evidence type="ECO:0000256" key="5">
    <source>
        <dbReference type="ARBA" id="ARBA00022833"/>
    </source>
</evidence>
<dbReference type="InterPro" id="IPR010991">
    <property type="entry name" value="p53_tetrameristn"/>
</dbReference>
<keyword evidence="5 12" id="KW-0862">Zinc</keyword>
<dbReference type="OrthoDB" id="5915660at2759"/>
<name>A0A812CK60_ACAPH</name>
<evidence type="ECO:0000259" key="16">
    <source>
        <dbReference type="PROSITE" id="PS50105"/>
    </source>
</evidence>
<feature type="domain" description="SAM" evidence="16">
    <location>
        <begin position="524"/>
        <end position="570"/>
    </location>
</feature>
<dbReference type="EMBL" id="CAHIKZ030001668">
    <property type="protein sequence ID" value="CAE1271913.1"/>
    <property type="molecule type" value="Genomic_DNA"/>
</dbReference>
<feature type="binding site" evidence="12">
    <location>
        <position position="295"/>
    </location>
    <ligand>
        <name>Zn(2+)</name>
        <dbReference type="ChEBI" id="CHEBI:29105"/>
    </ligand>
</feature>
<evidence type="ECO:0000256" key="4">
    <source>
        <dbReference type="ARBA" id="ARBA00022723"/>
    </source>
</evidence>
<dbReference type="Proteomes" id="UP000597762">
    <property type="component" value="Unassembled WGS sequence"/>
</dbReference>
<dbReference type="PROSITE" id="PS50105">
    <property type="entry name" value="SAM_DOMAIN"/>
    <property type="match status" value="1"/>
</dbReference>
<dbReference type="Pfam" id="PF00870">
    <property type="entry name" value="P53"/>
    <property type="match status" value="1"/>
</dbReference>
<dbReference type="GO" id="GO:0000981">
    <property type="term" value="F:DNA-binding transcription factor activity, RNA polymerase II-specific"/>
    <property type="evidence" value="ECO:0007669"/>
    <property type="project" value="TreeGrafter"/>
</dbReference>
<evidence type="ECO:0000256" key="7">
    <source>
        <dbReference type="ARBA" id="ARBA00023015"/>
    </source>
</evidence>
<dbReference type="SUPFAM" id="SSF47719">
    <property type="entry name" value="p53 tetramerization domain"/>
    <property type="match status" value="1"/>
</dbReference>
<dbReference type="SUPFAM" id="SSF47769">
    <property type="entry name" value="SAM/Pointed domain"/>
    <property type="match status" value="1"/>
</dbReference>
<feature type="binding site" evidence="12">
    <location>
        <position position="236"/>
    </location>
    <ligand>
        <name>Zn(2+)</name>
        <dbReference type="ChEBI" id="CHEBI:29105"/>
    </ligand>
</feature>
<dbReference type="GO" id="GO:0006915">
    <property type="term" value="P:apoptotic process"/>
    <property type="evidence" value="ECO:0007669"/>
    <property type="project" value="UniProtKB-KW"/>
</dbReference>
<sequence length="755" mass="84915">MDPYTSRLSVRYLTAEPNPFGTVVIPPDCKMSSQDTSPNSQETFNFLWESLEQVTANEYTQIHERGVGYEYHEAEPDQTTLEINSYRIGQPDPYVRSESYDLLNPIISQIPAPLAIADNQNNSLVNHCPYEEMPVSSTPYSPHDHVQSPQPSVPSNIKYPGEYQFEISFAQPSKETKSTTWTYSEKLDKLYVRMATTCPVRFKTARPPPSGCQIRAMPIYMKPEHVQEVVKRCPNHATAKEHNEKHPAPLHIVRCEHKLAKYHEDKYNGRQSVLIPHEMPQAGSEWVVNLYQFMCLGSCVGGPNRRPIQLVFTLEKDNQVLGRRAVEVRICACPGRDRKADEKASLVSKPPSPKKNGYPQRSLVVTNDITKITPKKRKIDDECFTLKVRGRENYEILCKLRDTMELAARIPEAERLLYKQERQWLSDNYNIPDTSTGAETLRNGSLANMSEQIFTLKNSVRALPGRLTSIPSSSSNNSQDGSRSSTTFSTSENSQVNSSQNNSQIVNGQQVPHDEETPVTKCEPTENTIAQWLTKLGLQAYIDNFQQKGLHNMFQLDEFTLEDLQSMRIGTGHRNKIWKSLLDYRQLLSSGTESQALQHAASNASTLSVLLPVTPSFGFCCLPPLHSGFIDKYPAHSGSIASHSLIRFLLPTTPSFRFYCQSLSHSVSVAYHPLIQVLLTSIPLIQVLLPVTPSFGFCCLPPPHSGFIDKYPAHSGSIASHSLIRVLLPVTPSFGFYYQALPHSFLLPITPSFKF</sequence>
<keyword evidence="18" id="KW-1185">Reference proteome</keyword>
<keyword evidence="6" id="KW-0832">Ubl conjugation</keyword>
<keyword evidence="4 12" id="KW-0479">Metal-binding</keyword>
<evidence type="ECO:0000256" key="11">
    <source>
        <dbReference type="ARBA" id="ARBA00023242"/>
    </source>
</evidence>
<keyword evidence="9" id="KW-0010">Activator</keyword>
<dbReference type="GO" id="GO:0046872">
    <property type="term" value="F:metal ion binding"/>
    <property type="evidence" value="ECO:0007669"/>
    <property type="project" value="UniProtKB-KW"/>
</dbReference>
<comment type="similarity">
    <text evidence="2">Belongs to the p53 family.</text>
</comment>
<dbReference type="InterPro" id="IPR011615">
    <property type="entry name" value="p53_DNA-bd"/>
</dbReference>
<dbReference type="Pfam" id="PF07647">
    <property type="entry name" value="SAM_2"/>
    <property type="match status" value="1"/>
</dbReference>
<dbReference type="Pfam" id="PF07710">
    <property type="entry name" value="P53_tetramer"/>
    <property type="match status" value="1"/>
</dbReference>
<evidence type="ECO:0000313" key="17">
    <source>
        <dbReference type="EMBL" id="CAE1271913.1"/>
    </source>
</evidence>
<feature type="region of interest" description="Disordered" evidence="15">
    <location>
        <begin position="465"/>
        <end position="523"/>
    </location>
</feature>
<reference evidence="17" key="1">
    <citation type="submission" date="2021-01" db="EMBL/GenBank/DDBJ databases">
        <authorList>
            <person name="Li R."/>
            <person name="Bekaert M."/>
        </authorList>
    </citation>
    <scope>NUCLEOTIDE SEQUENCE</scope>
    <source>
        <strain evidence="17">Farmed</strain>
    </source>
</reference>
<evidence type="ECO:0000256" key="6">
    <source>
        <dbReference type="ARBA" id="ARBA00022843"/>
    </source>
</evidence>
<dbReference type="PRINTS" id="PR00386">
    <property type="entry name" value="P53SUPPRESSR"/>
</dbReference>
<evidence type="ECO:0000256" key="15">
    <source>
        <dbReference type="SAM" id="MobiDB-lite"/>
    </source>
</evidence>
<feature type="binding site" evidence="12">
    <location>
        <position position="299"/>
    </location>
    <ligand>
        <name>Zn(2+)</name>
        <dbReference type="ChEBI" id="CHEBI:29105"/>
    </ligand>
</feature>
<dbReference type="InterPro" id="IPR002117">
    <property type="entry name" value="p53_tumour_suppressor"/>
</dbReference>
<comment type="caution">
    <text evidence="17">The sequence shown here is derived from an EMBL/GenBank/DDBJ whole genome shotgun (WGS) entry which is preliminary data.</text>
</comment>
<dbReference type="InterPro" id="IPR012346">
    <property type="entry name" value="p53/RUNT-type_TF_DNA-bd_sf"/>
</dbReference>
<evidence type="ECO:0000256" key="13">
    <source>
        <dbReference type="PIRSR" id="PIRSR602117-2"/>
    </source>
</evidence>
<dbReference type="Gene3D" id="2.60.40.720">
    <property type="match status" value="1"/>
</dbReference>
<keyword evidence="10" id="KW-0804">Transcription</keyword>
<evidence type="ECO:0000256" key="9">
    <source>
        <dbReference type="ARBA" id="ARBA00023159"/>
    </source>
</evidence>
<dbReference type="PANTHER" id="PTHR11447">
    <property type="entry name" value="CELLULAR TUMOR ANTIGEN P53"/>
    <property type="match status" value="1"/>
</dbReference>
<dbReference type="InterPro" id="IPR013761">
    <property type="entry name" value="SAM/pointed_sf"/>
</dbReference>
<keyword evidence="8" id="KW-0238">DNA-binding</keyword>
<dbReference type="GO" id="GO:0005634">
    <property type="term" value="C:nucleus"/>
    <property type="evidence" value="ECO:0007669"/>
    <property type="project" value="UniProtKB-SubCell"/>
</dbReference>
<dbReference type="SMR" id="A0A812CK60"/>
<protein>
    <submittedName>
        <fullName evidence="17">TP63</fullName>
    </submittedName>
</protein>
<evidence type="ECO:0000256" key="8">
    <source>
        <dbReference type="ARBA" id="ARBA00023125"/>
    </source>
</evidence>
<dbReference type="GO" id="GO:0000978">
    <property type="term" value="F:RNA polymerase II cis-regulatory region sequence-specific DNA binding"/>
    <property type="evidence" value="ECO:0007669"/>
    <property type="project" value="TreeGrafter"/>
</dbReference>